<comment type="caution">
    <text evidence="3">The sequence shown here is derived from an EMBL/GenBank/DDBJ whole genome shotgun (WGS) entry which is preliminary data.</text>
</comment>
<accession>U3AG33</accession>
<comment type="similarity">
    <text evidence="1">Belongs to the LysR transcriptional regulatory family.</text>
</comment>
<sequence length="63" mass="7188">MGLVQLPDYYLRTALAEQKLVPVLEEFQPPEEGVWAVYPPNRHLSSKVRLLLDFLAEHLGRSG</sequence>
<dbReference type="InterPro" id="IPR058163">
    <property type="entry name" value="LysR-type_TF_proteobact-type"/>
</dbReference>
<dbReference type="SUPFAM" id="SSF53850">
    <property type="entry name" value="Periplasmic binding protein-like II"/>
    <property type="match status" value="1"/>
</dbReference>
<evidence type="ECO:0000256" key="1">
    <source>
        <dbReference type="ARBA" id="ARBA00009437"/>
    </source>
</evidence>
<protein>
    <submittedName>
        <fullName evidence="3">Transcriptional regulator, LysR family, in formaldehyde detoxification operon</fullName>
    </submittedName>
</protein>
<dbReference type="AlphaFoldDB" id="U3AG33"/>
<dbReference type="InterPro" id="IPR005119">
    <property type="entry name" value="LysR_subst-bd"/>
</dbReference>
<dbReference type="GO" id="GO:0043565">
    <property type="term" value="F:sequence-specific DNA binding"/>
    <property type="evidence" value="ECO:0007669"/>
    <property type="project" value="TreeGrafter"/>
</dbReference>
<evidence type="ECO:0000313" key="3">
    <source>
        <dbReference type="EMBL" id="GAD56654.1"/>
    </source>
</evidence>
<evidence type="ECO:0000313" key="4">
    <source>
        <dbReference type="Proteomes" id="UP000016566"/>
    </source>
</evidence>
<dbReference type="PANTHER" id="PTHR30537:SF10">
    <property type="entry name" value="TRANSCRIPTIONAL REGULATOR-RELATED"/>
    <property type="match status" value="1"/>
</dbReference>
<dbReference type="Pfam" id="PF03466">
    <property type="entry name" value="LysR_substrate"/>
    <property type="match status" value="1"/>
</dbReference>
<dbReference type="Gene3D" id="3.40.190.290">
    <property type="match status" value="1"/>
</dbReference>
<dbReference type="GO" id="GO:0003700">
    <property type="term" value="F:DNA-binding transcription factor activity"/>
    <property type="evidence" value="ECO:0007669"/>
    <property type="project" value="TreeGrafter"/>
</dbReference>
<organism evidence="3 4">
    <name type="scientific">Limimaricola cinnabarinus LL-001</name>
    <dbReference type="NCBI Taxonomy" id="1337093"/>
    <lineage>
        <taxon>Bacteria</taxon>
        <taxon>Pseudomonadati</taxon>
        <taxon>Pseudomonadota</taxon>
        <taxon>Alphaproteobacteria</taxon>
        <taxon>Rhodobacterales</taxon>
        <taxon>Paracoccaceae</taxon>
        <taxon>Limimaricola</taxon>
    </lineage>
</organism>
<feature type="domain" description="LysR substrate-binding" evidence="2">
    <location>
        <begin position="1"/>
        <end position="59"/>
    </location>
</feature>
<keyword evidence="4" id="KW-1185">Reference proteome</keyword>
<name>U3AG33_9RHOB</name>
<dbReference type="Proteomes" id="UP000016566">
    <property type="component" value="Unassembled WGS sequence"/>
</dbReference>
<dbReference type="PANTHER" id="PTHR30537">
    <property type="entry name" value="HTH-TYPE TRANSCRIPTIONAL REGULATOR"/>
    <property type="match status" value="1"/>
</dbReference>
<gene>
    <name evidence="3" type="ORF">MBELCI_2706</name>
</gene>
<evidence type="ECO:0000259" key="2">
    <source>
        <dbReference type="Pfam" id="PF03466"/>
    </source>
</evidence>
<dbReference type="GO" id="GO:0006351">
    <property type="term" value="P:DNA-templated transcription"/>
    <property type="evidence" value="ECO:0007669"/>
    <property type="project" value="TreeGrafter"/>
</dbReference>
<dbReference type="EMBL" id="BATB01000043">
    <property type="protein sequence ID" value="GAD56654.1"/>
    <property type="molecule type" value="Genomic_DNA"/>
</dbReference>
<reference evidence="3" key="1">
    <citation type="journal article" date="2013" name="Genome Announc.">
        <title>Draft Genome Sequence of Loktanella cinnabarina LL-001T, Isolated from Deep-Sea Floor Sediment.</title>
        <authorList>
            <person name="Nishi S."/>
            <person name="Tsubouchi T."/>
            <person name="Takaki Y."/>
            <person name="Koyanagi R."/>
            <person name="Satoh N."/>
            <person name="Maruyama T."/>
            <person name="Hatada Y."/>
        </authorList>
    </citation>
    <scope>NUCLEOTIDE SEQUENCE [LARGE SCALE GENOMIC DNA]</scope>
    <source>
        <strain evidence="3">LL-001</strain>
    </source>
</reference>
<proteinExistence type="inferred from homology"/>
<dbReference type="eggNOG" id="COG0583">
    <property type="taxonomic scope" value="Bacteria"/>
</dbReference>